<evidence type="ECO:0000313" key="2">
    <source>
        <dbReference type="Proteomes" id="UP000256970"/>
    </source>
</evidence>
<evidence type="ECO:0000313" key="1">
    <source>
        <dbReference type="EMBL" id="SZX67521.1"/>
    </source>
</evidence>
<keyword evidence="2" id="KW-1185">Reference proteome</keyword>
<accession>A0A383VQR6</accession>
<protein>
    <submittedName>
        <fullName evidence="1">Uncharacterized protein</fullName>
    </submittedName>
</protein>
<reference evidence="1 2" key="1">
    <citation type="submission" date="2016-10" db="EMBL/GenBank/DDBJ databases">
        <authorList>
            <person name="Cai Z."/>
        </authorList>
    </citation>
    <scope>NUCLEOTIDE SEQUENCE [LARGE SCALE GENOMIC DNA]</scope>
</reference>
<dbReference type="EMBL" id="FNXT01000803">
    <property type="protein sequence ID" value="SZX67521.1"/>
    <property type="molecule type" value="Genomic_DNA"/>
</dbReference>
<sequence>MGNEHVDKLVEGAIRGGAVGAGFEAIRSGKEWKGLADGLISGVVLGAAWKGVTILSDKAGLTKQVNKAKDKILNR</sequence>
<name>A0A383VQR6_TETOB</name>
<proteinExistence type="predicted"/>
<organism evidence="1 2">
    <name type="scientific">Tetradesmus obliquus</name>
    <name type="common">Green alga</name>
    <name type="synonym">Acutodesmus obliquus</name>
    <dbReference type="NCBI Taxonomy" id="3088"/>
    <lineage>
        <taxon>Eukaryota</taxon>
        <taxon>Viridiplantae</taxon>
        <taxon>Chlorophyta</taxon>
        <taxon>core chlorophytes</taxon>
        <taxon>Chlorophyceae</taxon>
        <taxon>CS clade</taxon>
        <taxon>Sphaeropleales</taxon>
        <taxon>Scenedesmaceae</taxon>
        <taxon>Tetradesmus</taxon>
    </lineage>
</organism>
<gene>
    <name evidence="1" type="ORF">BQ4739_LOCUS7909</name>
</gene>
<dbReference type="AlphaFoldDB" id="A0A383VQR6"/>
<dbReference type="Proteomes" id="UP000256970">
    <property type="component" value="Unassembled WGS sequence"/>
</dbReference>